<keyword evidence="6" id="KW-1185">Reference proteome</keyword>
<dbReference type="InterPro" id="IPR014002">
    <property type="entry name" value="Agenet_dom_plant"/>
</dbReference>
<evidence type="ECO:0000259" key="2">
    <source>
        <dbReference type="PROSITE" id="PS50126"/>
    </source>
</evidence>
<dbReference type="Proteomes" id="UP001152797">
    <property type="component" value="Unassembled WGS sequence"/>
</dbReference>
<evidence type="ECO:0000313" key="5">
    <source>
        <dbReference type="EMBL" id="CAL4801567.1"/>
    </source>
</evidence>
<dbReference type="EMBL" id="CAMXCT010006246">
    <property type="protein sequence ID" value="CAI4014255.1"/>
    <property type="molecule type" value="Genomic_DNA"/>
</dbReference>
<name>A0A9P1DPZ9_9DINO</name>
<dbReference type="SMART" id="SM00743">
    <property type="entry name" value="Agenet"/>
    <property type="match status" value="2"/>
</dbReference>
<evidence type="ECO:0000259" key="3">
    <source>
        <dbReference type="PROSITE" id="PS50800"/>
    </source>
</evidence>
<evidence type="ECO:0000313" key="4">
    <source>
        <dbReference type="EMBL" id="CAI4014255.1"/>
    </source>
</evidence>
<keyword evidence="1" id="KW-0472">Membrane</keyword>
<dbReference type="Gene3D" id="1.10.720.30">
    <property type="entry name" value="SAP domain"/>
    <property type="match status" value="2"/>
</dbReference>
<accession>A0A9P1DPZ9</accession>
<reference evidence="5 6" key="2">
    <citation type="submission" date="2024-05" db="EMBL/GenBank/DDBJ databases">
        <authorList>
            <person name="Chen Y."/>
            <person name="Shah S."/>
            <person name="Dougan E. K."/>
            <person name="Thang M."/>
            <person name="Chan C."/>
        </authorList>
    </citation>
    <scope>NUCLEOTIDE SEQUENCE [LARGE SCALE GENOMIC DNA]</scope>
</reference>
<dbReference type="EMBL" id="CAMXCT020006246">
    <property type="protein sequence ID" value="CAL1167630.1"/>
    <property type="molecule type" value="Genomic_DNA"/>
</dbReference>
<evidence type="ECO:0000256" key="1">
    <source>
        <dbReference type="SAM" id="Phobius"/>
    </source>
</evidence>
<keyword evidence="1" id="KW-1133">Transmembrane helix</keyword>
<dbReference type="InterPro" id="IPR003029">
    <property type="entry name" value="S1_domain"/>
</dbReference>
<dbReference type="GO" id="GO:0003735">
    <property type="term" value="F:structural constituent of ribosome"/>
    <property type="evidence" value="ECO:0007669"/>
    <property type="project" value="TreeGrafter"/>
</dbReference>
<dbReference type="InterPro" id="IPR012340">
    <property type="entry name" value="NA-bd_OB-fold"/>
</dbReference>
<organism evidence="4">
    <name type="scientific">Cladocopium goreaui</name>
    <dbReference type="NCBI Taxonomy" id="2562237"/>
    <lineage>
        <taxon>Eukaryota</taxon>
        <taxon>Sar</taxon>
        <taxon>Alveolata</taxon>
        <taxon>Dinophyceae</taxon>
        <taxon>Suessiales</taxon>
        <taxon>Symbiodiniaceae</taxon>
        <taxon>Cladocopium</taxon>
    </lineage>
</organism>
<dbReference type="Gene3D" id="2.40.50.140">
    <property type="entry name" value="Nucleic acid-binding proteins"/>
    <property type="match status" value="1"/>
</dbReference>
<dbReference type="EMBL" id="CAMXCT030006246">
    <property type="protein sequence ID" value="CAL4801567.1"/>
    <property type="molecule type" value="Genomic_DNA"/>
</dbReference>
<dbReference type="AlphaFoldDB" id="A0A9P1DPZ9"/>
<dbReference type="SMART" id="SM00333">
    <property type="entry name" value="TUDOR"/>
    <property type="match status" value="3"/>
</dbReference>
<dbReference type="PROSITE" id="PS50126">
    <property type="entry name" value="S1"/>
    <property type="match status" value="1"/>
</dbReference>
<comment type="caution">
    <text evidence="4">The sequence shown here is derived from an EMBL/GenBank/DDBJ whole genome shotgun (WGS) entry which is preliminary data.</text>
</comment>
<dbReference type="InterPro" id="IPR036361">
    <property type="entry name" value="SAP_dom_sf"/>
</dbReference>
<proteinExistence type="predicted"/>
<feature type="transmembrane region" description="Helical" evidence="1">
    <location>
        <begin position="52"/>
        <end position="73"/>
    </location>
</feature>
<dbReference type="CDD" id="cd04508">
    <property type="entry name" value="Tudor_SF"/>
    <property type="match status" value="2"/>
</dbReference>
<dbReference type="Pfam" id="PF02037">
    <property type="entry name" value="SAP"/>
    <property type="match status" value="2"/>
</dbReference>
<dbReference type="InterPro" id="IPR002999">
    <property type="entry name" value="Tudor"/>
</dbReference>
<gene>
    <name evidence="4" type="ORF">C1SCF055_LOCUS39168</name>
</gene>
<evidence type="ECO:0000313" key="6">
    <source>
        <dbReference type="Proteomes" id="UP001152797"/>
    </source>
</evidence>
<dbReference type="InterPro" id="IPR003034">
    <property type="entry name" value="SAP_dom"/>
</dbReference>
<dbReference type="OrthoDB" id="427260at2759"/>
<dbReference type="SMART" id="SM00316">
    <property type="entry name" value="S1"/>
    <property type="match status" value="1"/>
</dbReference>
<feature type="domain" description="SAP" evidence="3">
    <location>
        <begin position="92"/>
        <end position="126"/>
    </location>
</feature>
<dbReference type="Gene3D" id="2.30.30.140">
    <property type="match status" value="3"/>
</dbReference>
<dbReference type="GO" id="GO:0003729">
    <property type="term" value="F:mRNA binding"/>
    <property type="evidence" value="ECO:0007669"/>
    <property type="project" value="TreeGrafter"/>
</dbReference>
<feature type="domain" description="SAP" evidence="3">
    <location>
        <begin position="137"/>
        <end position="171"/>
    </location>
</feature>
<reference evidence="4" key="1">
    <citation type="submission" date="2022-10" db="EMBL/GenBank/DDBJ databases">
        <authorList>
            <person name="Chen Y."/>
            <person name="Dougan E. K."/>
            <person name="Chan C."/>
            <person name="Rhodes N."/>
            <person name="Thang M."/>
        </authorList>
    </citation>
    <scope>NUCLEOTIDE SEQUENCE</scope>
</reference>
<dbReference type="SUPFAM" id="SSF68906">
    <property type="entry name" value="SAP domain"/>
    <property type="match status" value="2"/>
</dbReference>
<sequence length="532" mass="59327">MLHDAACIALFARKHRKLPPAVAKTSESWSSVGMAVLERKATFSRSHRKARLWRYCATAAIVLSQVAAVAFVGSVQAPRTPLKVQTCALSGPVGMTVAVLKEKLRERGLSTSGLKSVLIKRLEEAESQEPPRPGSGYSRLTVGQLKAKCAELGLTKSGRKADLVARLEAQAAVSVAEASFELRDEFHVGDKVMALLEEEEEEYEAVVQCNNGDDTYLISWTEDGYEHTQKAENMRLLKRAEKKFQFSAGDKVEGLYHEEDTWYPARVKCINDSGSYTILWEDGEEYEVEEKDLKPQTQPVALADLRPRQKFLGIVARTFSFGTFVNIGAERDGLLRPWFTYKGEEHNFKSGDKVQAFYEDDEDYYQATVYKDNGDGTFLIVWDEDGEEHVAKKNHLKLLRLSELEEGSKVEVFVESVMTDKDGQQKLFLATVAEKIGTKGPTRKVDLSGFEHIKADQWLTGKVIRLLPFGAFVQVAPPSGGKAAQGLLHIREIRDGFIPNLEDELSLGDTIEVRVKYLNSEDGVLHLSMMGG</sequence>
<protein>
    <submittedName>
        <fullName evidence="5">General stress protein 13</fullName>
    </submittedName>
</protein>
<dbReference type="Pfam" id="PF00575">
    <property type="entry name" value="S1"/>
    <property type="match status" value="1"/>
</dbReference>
<dbReference type="SUPFAM" id="SSF50249">
    <property type="entry name" value="Nucleic acid-binding proteins"/>
    <property type="match status" value="1"/>
</dbReference>
<dbReference type="GO" id="GO:0006412">
    <property type="term" value="P:translation"/>
    <property type="evidence" value="ECO:0007669"/>
    <property type="project" value="TreeGrafter"/>
</dbReference>
<keyword evidence="1" id="KW-0812">Transmembrane</keyword>
<dbReference type="InterPro" id="IPR050437">
    <property type="entry name" value="Ribos_protein_bS1-like"/>
</dbReference>
<feature type="domain" description="S1 motif" evidence="2">
    <location>
        <begin position="456"/>
        <end position="530"/>
    </location>
</feature>
<dbReference type="PANTHER" id="PTHR10724">
    <property type="entry name" value="30S RIBOSOMAL PROTEIN S1"/>
    <property type="match status" value="1"/>
</dbReference>
<dbReference type="SUPFAM" id="SSF63748">
    <property type="entry name" value="Tudor/PWWP/MBT"/>
    <property type="match status" value="2"/>
</dbReference>
<dbReference type="PROSITE" id="PS50800">
    <property type="entry name" value="SAP"/>
    <property type="match status" value="2"/>
</dbReference>
<dbReference type="SMART" id="SM00513">
    <property type="entry name" value="SAP"/>
    <property type="match status" value="2"/>
</dbReference>